<dbReference type="SMART" id="SM00267">
    <property type="entry name" value="GGDEF"/>
    <property type="match status" value="1"/>
</dbReference>
<proteinExistence type="predicted"/>
<dbReference type="InterPro" id="IPR050469">
    <property type="entry name" value="Diguanylate_Cyclase"/>
</dbReference>
<keyword evidence="1" id="KW-0472">Membrane</keyword>
<feature type="transmembrane region" description="Helical" evidence="1">
    <location>
        <begin position="16"/>
        <end position="36"/>
    </location>
</feature>
<dbReference type="NCBIfam" id="TIGR00254">
    <property type="entry name" value="GGDEF"/>
    <property type="match status" value="1"/>
</dbReference>
<dbReference type="Proteomes" id="UP001290455">
    <property type="component" value="Unassembled WGS sequence"/>
</dbReference>
<evidence type="ECO:0000256" key="1">
    <source>
        <dbReference type="SAM" id="Phobius"/>
    </source>
</evidence>
<dbReference type="Gene3D" id="3.30.70.270">
    <property type="match status" value="1"/>
</dbReference>
<feature type="domain" description="GGDEF" evidence="2">
    <location>
        <begin position="261"/>
        <end position="392"/>
    </location>
</feature>
<evidence type="ECO:0000259" key="2">
    <source>
        <dbReference type="PROSITE" id="PS50887"/>
    </source>
</evidence>
<dbReference type="CDD" id="cd01949">
    <property type="entry name" value="GGDEF"/>
    <property type="match status" value="1"/>
</dbReference>
<dbReference type="InterPro" id="IPR029787">
    <property type="entry name" value="Nucleotide_cyclase"/>
</dbReference>
<keyword evidence="4" id="KW-1185">Reference proteome</keyword>
<keyword evidence="1" id="KW-1133">Transmembrane helix</keyword>
<dbReference type="EMBL" id="JAXOFX010000003">
    <property type="protein sequence ID" value="MDZ5471369.1"/>
    <property type="molecule type" value="Genomic_DNA"/>
</dbReference>
<dbReference type="PANTHER" id="PTHR45138:SF9">
    <property type="entry name" value="DIGUANYLATE CYCLASE DGCM-RELATED"/>
    <property type="match status" value="1"/>
</dbReference>
<dbReference type="InterPro" id="IPR000160">
    <property type="entry name" value="GGDEF_dom"/>
</dbReference>
<feature type="transmembrane region" description="Helical" evidence="1">
    <location>
        <begin position="74"/>
        <end position="93"/>
    </location>
</feature>
<dbReference type="RefSeq" id="WP_322445665.1">
    <property type="nucleotide sequence ID" value="NZ_JAXOFX010000003.1"/>
</dbReference>
<feature type="transmembrane region" description="Helical" evidence="1">
    <location>
        <begin position="130"/>
        <end position="151"/>
    </location>
</feature>
<feature type="transmembrane region" description="Helical" evidence="1">
    <location>
        <begin position="195"/>
        <end position="219"/>
    </location>
</feature>
<gene>
    <name evidence="3" type="ORF">SM124_06375</name>
</gene>
<dbReference type="PANTHER" id="PTHR45138">
    <property type="entry name" value="REGULATORY COMPONENTS OF SENSORY TRANSDUCTION SYSTEM"/>
    <property type="match status" value="1"/>
</dbReference>
<feature type="transmembrane region" description="Helical" evidence="1">
    <location>
        <begin position="48"/>
        <end position="68"/>
    </location>
</feature>
<name>A0ABU5IW38_9BACI</name>
<dbReference type="GO" id="GO:0052621">
    <property type="term" value="F:diguanylate cyclase activity"/>
    <property type="evidence" value="ECO:0007669"/>
    <property type="project" value="UniProtKB-EC"/>
</dbReference>
<sequence>MNRLGDVVDLLLDMKTIFITLVVGHFFTVILISSYWRNHKKDSVFNTFFIAKCFQGIAWLLITIRGGIPDILTISLANTLLFLGSSLEAISIMKYLKKYDYKMKRLYVFFTINNVVGFHLIIVMNNNESLRVAFASFGSSIVLVIPAYYLFARKNSTLLLKIMGCLYSLVIIFLTARGIAALLSNQTMGIFTPGIIQTFSFLSLYLVMILGNTGFILLLKEEADEELYRLASYDDLTSILNRRTFILHTKDLLITCAKNNKPISLLLFDIDYFKKINDQYGHEVGDRVLQDLCHRITPLVGTENLFGRYGGDEFAIILPEMNEKKTLEFAERVRTCTRMDNAELPVTYTLSIGVLTIVPTEYTQLETLYIECDKALYSAKQNGRNRVYQGQYEQAI</sequence>
<feature type="transmembrane region" description="Helical" evidence="1">
    <location>
        <begin position="105"/>
        <end position="124"/>
    </location>
</feature>
<protein>
    <submittedName>
        <fullName evidence="3">GGDEF domain-containing protein</fullName>
        <ecNumber evidence="3">2.7.7.65</ecNumber>
    </submittedName>
</protein>
<accession>A0ABU5IW38</accession>
<evidence type="ECO:0000313" key="4">
    <source>
        <dbReference type="Proteomes" id="UP001290455"/>
    </source>
</evidence>
<dbReference type="SUPFAM" id="SSF55073">
    <property type="entry name" value="Nucleotide cyclase"/>
    <property type="match status" value="1"/>
</dbReference>
<feature type="transmembrane region" description="Helical" evidence="1">
    <location>
        <begin position="158"/>
        <end position="183"/>
    </location>
</feature>
<evidence type="ECO:0000313" key="3">
    <source>
        <dbReference type="EMBL" id="MDZ5471369.1"/>
    </source>
</evidence>
<reference evidence="3 4" key="1">
    <citation type="submission" date="2023-11" db="EMBL/GenBank/DDBJ databases">
        <title>Bacillus jintuensis, isolated from a mudflat on the Beibu Gulf coast.</title>
        <authorList>
            <person name="Li M."/>
        </authorList>
    </citation>
    <scope>NUCLEOTIDE SEQUENCE [LARGE SCALE GENOMIC DNA]</scope>
    <source>
        <strain evidence="3 4">31A1R</strain>
    </source>
</reference>
<dbReference type="PROSITE" id="PS50887">
    <property type="entry name" value="GGDEF"/>
    <property type="match status" value="1"/>
</dbReference>
<dbReference type="InterPro" id="IPR043128">
    <property type="entry name" value="Rev_trsase/Diguanyl_cyclase"/>
</dbReference>
<keyword evidence="1" id="KW-0812">Transmembrane</keyword>
<dbReference type="EC" id="2.7.7.65" evidence="3"/>
<organism evidence="3 4">
    <name type="scientific">Robertmurraya mangrovi</name>
    <dbReference type="NCBI Taxonomy" id="3098077"/>
    <lineage>
        <taxon>Bacteria</taxon>
        <taxon>Bacillati</taxon>
        <taxon>Bacillota</taxon>
        <taxon>Bacilli</taxon>
        <taxon>Bacillales</taxon>
        <taxon>Bacillaceae</taxon>
        <taxon>Robertmurraya</taxon>
    </lineage>
</organism>
<keyword evidence="3" id="KW-0808">Transferase</keyword>
<comment type="caution">
    <text evidence="3">The sequence shown here is derived from an EMBL/GenBank/DDBJ whole genome shotgun (WGS) entry which is preliminary data.</text>
</comment>
<dbReference type="Pfam" id="PF00990">
    <property type="entry name" value="GGDEF"/>
    <property type="match status" value="1"/>
</dbReference>
<keyword evidence="3" id="KW-0548">Nucleotidyltransferase</keyword>